<feature type="compositionally biased region" description="Acidic residues" evidence="1">
    <location>
        <begin position="184"/>
        <end position="195"/>
    </location>
</feature>
<feature type="compositionally biased region" description="Polar residues" evidence="1">
    <location>
        <begin position="1"/>
        <end position="11"/>
    </location>
</feature>
<reference evidence="2 3" key="1">
    <citation type="journal article" date="2018" name="Nat. Ecol. Evol.">
        <title>Pezizomycetes genomes reveal the molecular basis of ectomycorrhizal truffle lifestyle.</title>
        <authorList>
            <person name="Murat C."/>
            <person name="Payen T."/>
            <person name="Noel B."/>
            <person name="Kuo A."/>
            <person name="Morin E."/>
            <person name="Chen J."/>
            <person name="Kohler A."/>
            <person name="Krizsan K."/>
            <person name="Balestrini R."/>
            <person name="Da Silva C."/>
            <person name="Montanini B."/>
            <person name="Hainaut M."/>
            <person name="Levati E."/>
            <person name="Barry K.W."/>
            <person name="Belfiori B."/>
            <person name="Cichocki N."/>
            <person name="Clum A."/>
            <person name="Dockter R.B."/>
            <person name="Fauchery L."/>
            <person name="Guy J."/>
            <person name="Iotti M."/>
            <person name="Le Tacon F."/>
            <person name="Lindquist E.A."/>
            <person name="Lipzen A."/>
            <person name="Malagnac F."/>
            <person name="Mello A."/>
            <person name="Molinier V."/>
            <person name="Miyauchi S."/>
            <person name="Poulain J."/>
            <person name="Riccioni C."/>
            <person name="Rubini A."/>
            <person name="Sitrit Y."/>
            <person name="Splivallo R."/>
            <person name="Traeger S."/>
            <person name="Wang M."/>
            <person name="Zifcakova L."/>
            <person name="Wipf D."/>
            <person name="Zambonelli A."/>
            <person name="Paolocci F."/>
            <person name="Nowrousian M."/>
            <person name="Ottonello S."/>
            <person name="Baldrian P."/>
            <person name="Spatafora J.W."/>
            <person name="Henrissat B."/>
            <person name="Nagy L.G."/>
            <person name="Aury J.M."/>
            <person name="Wincker P."/>
            <person name="Grigoriev I.V."/>
            <person name="Bonfante P."/>
            <person name="Martin F.M."/>
        </authorList>
    </citation>
    <scope>NUCLEOTIDE SEQUENCE [LARGE SCALE GENOMIC DNA]</scope>
    <source>
        <strain evidence="2 3">RN42</strain>
    </source>
</reference>
<evidence type="ECO:0000313" key="2">
    <source>
        <dbReference type="EMBL" id="RPA81553.1"/>
    </source>
</evidence>
<dbReference type="Proteomes" id="UP000275078">
    <property type="component" value="Unassembled WGS sequence"/>
</dbReference>
<evidence type="ECO:0000256" key="1">
    <source>
        <dbReference type="SAM" id="MobiDB-lite"/>
    </source>
</evidence>
<dbReference type="EMBL" id="ML119678">
    <property type="protein sequence ID" value="RPA81553.1"/>
    <property type="molecule type" value="Genomic_DNA"/>
</dbReference>
<feature type="region of interest" description="Disordered" evidence="1">
    <location>
        <begin position="180"/>
        <end position="220"/>
    </location>
</feature>
<gene>
    <name evidence="2" type="ORF">BJ508DRAFT_376310</name>
</gene>
<proteinExistence type="predicted"/>
<protein>
    <submittedName>
        <fullName evidence="2">Uncharacterized protein</fullName>
    </submittedName>
</protein>
<sequence>MATIASRQSSPVKMPAPSTPKGRRIQFDQYLHSDEPTTPSGFQGLSTITQLSSSPFFTPYTPTPKRKRDPVDPFNVPSDVPTTPSRRPKVKADSDVTTQLERKEDEDEIMEMLCEAIYWRSFPPSDDKPDIQNSTDYPRIRRVADYVQREYRNDESVAEYRKELLQNIRYERPVEDIMVYDSPGTDESDWDEWDFYDTPLPTSATLDPTDLDGASEGISN</sequence>
<keyword evidence="3" id="KW-1185">Reference proteome</keyword>
<name>A0A3N4I640_ASCIM</name>
<accession>A0A3N4I640</accession>
<feature type="region of interest" description="Disordered" evidence="1">
    <location>
        <begin position="1"/>
        <end position="105"/>
    </location>
</feature>
<feature type="compositionally biased region" description="Polar residues" evidence="1">
    <location>
        <begin position="36"/>
        <end position="51"/>
    </location>
</feature>
<organism evidence="2 3">
    <name type="scientific">Ascobolus immersus RN42</name>
    <dbReference type="NCBI Taxonomy" id="1160509"/>
    <lineage>
        <taxon>Eukaryota</taxon>
        <taxon>Fungi</taxon>
        <taxon>Dikarya</taxon>
        <taxon>Ascomycota</taxon>
        <taxon>Pezizomycotina</taxon>
        <taxon>Pezizomycetes</taxon>
        <taxon>Pezizales</taxon>
        <taxon>Ascobolaceae</taxon>
        <taxon>Ascobolus</taxon>
    </lineage>
</organism>
<dbReference type="AlphaFoldDB" id="A0A3N4I640"/>
<evidence type="ECO:0000313" key="3">
    <source>
        <dbReference type="Proteomes" id="UP000275078"/>
    </source>
</evidence>